<dbReference type="OrthoDB" id="5148067at2759"/>
<protein>
    <submittedName>
        <fullName evidence="1">Uncharacterized protein</fullName>
    </submittedName>
</protein>
<evidence type="ECO:0000313" key="2">
    <source>
        <dbReference type="Proteomes" id="UP000078397"/>
    </source>
</evidence>
<dbReference type="Proteomes" id="UP000078397">
    <property type="component" value="Unassembled WGS sequence"/>
</dbReference>
<evidence type="ECO:0000313" key="1">
    <source>
        <dbReference type="EMBL" id="OAQ71955.1"/>
    </source>
</evidence>
<organism evidence="1 2">
    <name type="scientific">Pochonia chlamydosporia 170</name>
    <dbReference type="NCBI Taxonomy" id="1380566"/>
    <lineage>
        <taxon>Eukaryota</taxon>
        <taxon>Fungi</taxon>
        <taxon>Dikarya</taxon>
        <taxon>Ascomycota</taxon>
        <taxon>Pezizomycotina</taxon>
        <taxon>Sordariomycetes</taxon>
        <taxon>Hypocreomycetidae</taxon>
        <taxon>Hypocreales</taxon>
        <taxon>Clavicipitaceae</taxon>
        <taxon>Pochonia</taxon>
    </lineage>
</organism>
<name>A0A179G250_METCM</name>
<dbReference type="KEGG" id="pchm:VFPPC_00033"/>
<dbReference type="AlphaFoldDB" id="A0A179G250"/>
<comment type="caution">
    <text evidence="1">The sequence shown here is derived from an EMBL/GenBank/DDBJ whole genome shotgun (WGS) entry which is preliminary data.</text>
</comment>
<gene>
    <name evidence="1" type="ORF">VFPPC_00033</name>
</gene>
<keyword evidence="2" id="KW-1185">Reference proteome</keyword>
<dbReference type="GeneID" id="28844126"/>
<dbReference type="EMBL" id="LSBJ02000001">
    <property type="protein sequence ID" value="OAQ71955.1"/>
    <property type="molecule type" value="Genomic_DNA"/>
</dbReference>
<sequence>MAMSEKTQLVEKPNDMTAEVPAETGIPGTPDKLFFLQSSSGDFSDELRVLDLSSSITFSTFEDATHDEFYAAVEKAAKNRQNDRAAWVYELTRKSFSSNMQIHDSSNHGVVAAELDLSILKHYGTWKLSFPQGSRHSSHDLEIKPVSILQKQETFVKDGTMYIWDMTMGGKRGELYKTINGKKALVAAFAAKSWFKNNCVLVMDTKEVGDVVVVGSCVAALNRDI</sequence>
<dbReference type="RefSeq" id="XP_018148038.1">
    <property type="nucleotide sequence ID" value="XM_018280132.1"/>
</dbReference>
<proteinExistence type="predicted"/>
<accession>A0A179G250</accession>
<reference evidence="1 2" key="1">
    <citation type="journal article" date="2016" name="PLoS Pathog.">
        <title>Biosynthesis of antibiotic leucinostatins in bio-control fungus Purpureocillium lilacinum and their inhibition on phytophthora revealed by genome mining.</title>
        <authorList>
            <person name="Wang G."/>
            <person name="Liu Z."/>
            <person name="Lin R."/>
            <person name="Li E."/>
            <person name="Mao Z."/>
            <person name="Ling J."/>
            <person name="Yang Y."/>
            <person name="Yin W.B."/>
            <person name="Xie B."/>
        </authorList>
    </citation>
    <scope>NUCLEOTIDE SEQUENCE [LARGE SCALE GENOMIC DNA]</scope>
    <source>
        <strain evidence="1">170</strain>
    </source>
</reference>